<dbReference type="Proteomes" id="UP000183832">
    <property type="component" value="Unassembled WGS sequence"/>
</dbReference>
<dbReference type="AlphaFoldDB" id="A0A1J1IDD9"/>
<gene>
    <name evidence="1" type="ORF">CLUMA_CG011647</name>
</gene>
<evidence type="ECO:0000313" key="1">
    <source>
        <dbReference type="EMBL" id="CRK98285.1"/>
    </source>
</evidence>
<name>A0A1J1IDD9_9DIPT</name>
<protein>
    <submittedName>
        <fullName evidence="1">CLUMA_CG011647, isoform A</fullName>
    </submittedName>
</protein>
<accession>A0A1J1IDD9</accession>
<organism evidence="1 2">
    <name type="scientific">Clunio marinus</name>
    <dbReference type="NCBI Taxonomy" id="568069"/>
    <lineage>
        <taxon>Eukaryota</taxon>
        <taxon>Metazoa</taxon>
        <taxon>Ecdysozoa</taxon>
        <taxon>Arthropoda</taxon>
        <taxon>Hexapoda</taxon>
        <taxon>Insecta</taxon>
        <taxon>Pterygota</taxon>
        <taxon>Neoptera</taxon>
        <taxon>Endopterygota</taxon>
        <taxon>Diptera</taxon>
        <taxon>Nematocera</taxon>
        <taxon>Chironomoidea</taxon>
        <taxon>Chironomidae</taxon>
        <taxon>Clunio</taxon>
    </lineage>
</organism>
<proteinExistence type="predicted"/>
<evidence type="ECO:0000313" key="2">
    <source>
        <dbReference type="Proteomes" id="UP000183832"/>
    </source>
</evidence>
<reference evidence="1 2" key="1">
    <citation type="submission" date="2015-04" db="EMBL/GenBank/DDBJ databases">
        <authorList>
            <person name="Syromyatnikov M.Y."/>
            <person name="Popov V.N."/>
        </authorList>
    </citation>
    <scope>NUCLEOTIDE SEQUENCE [LARGE SCALE GENOMIC DNA]</scope>
</reference>
<keyword evidence="2" id="KW-1185">Reference proteome</keyword>
<sequence>MAIVTFYLTHSLICKVRKRQSLSQPIMLHNRVADFIPNEQYKIREIVKVECCEKKRKFPTP</sequence>
<dbReference type="EMBL" id="CVRI01000047">
    <property type="protein sequence ID" value="CRK98285.1"/>
    <property type="molecule type" value="Genomic_DNA"/>
</dbReference>